<dbReference type="InterPro" id="IPR001387">
    <property type="entry name" value="Cro/C1-type_HTH"/>
</dbReference>
<dbReference type="Proteomes" id="UP000823485">
    <property type="component" value="Unassembled WGS sequence"/>
</dbReference>
<dbReference type="Pfam" id="PF01381">
    <property type="entry name" value="HTH_3"/>
    <property type="match status" value="1"/>
</dbReference>
<dbReference type="SMART" id="SM00530">
    <property type="entry name" value="HTH_XRE"/>
    <property type="match status" value="1"/>
</dbReference>
<evidence type="ECO:0000259" key="2">
    <source>
        <dbReference type="PROSITE" id="PS50943"/>
    </source>
</evidence>
<dbReference type="SUPFAM" id="SSF47413">
    <property type="entry name" value="lambda repressor-like DNA-binding domains"/>
    <property type="match status" value="1"/>
</dbReference>
<keyword evidence="1 3" id="KW-0238">DNA-binding</keyword>
<evidence type="ECO:0000313" key="4">
    <source>
        <dbReference type="Proteomes" id="UP000823485"/>
    </source>
</evidence>
<feature type="domain" description="HTH cro/C1-type" evidence="2">
    <location>
        <begin position="1"/>
        <end position="46"/>
    </location>
</feature>
<dbReference type="PANTHER" id="PTHR46558">
    <property type="entry name" value="TRACRIPTIONAL REGULATORY PROTEIN-RELATED-RELATED"/>
    <property type="match status" value="1"/>
</dbReference>
<dbReference type="PROSITE" id="PS50943">
    <property type="entry name" value="HTH_CROC1"/>
    <property type="match status" value="1"/>
</dbReference>
<dbReference type="Gene3D" id="1.10.260.40">
    <property type="entry name" value="lambda repressor-like DNA-binding domains"/>
    <property type="match status" value="1"/>
</dbReference>
<protein>
    <submittedName>
        <fullName evidence="3">DNA-binding XRE family transcriptional regulator</fullName>
    </submittedName>
</protein>
<comment type="caution">
    <text evidence="3">The sequence shown here is derived from an EMBL/GenBank/DDBJ whole genome shotgun (WGS) entry which is preliminary data.</text>
</comment>
<dbReference type="GO" id="GO:0003677">
    <property type="term" value="F:DNA binding"/>
    <property type="evidence" value="ECO:0007669"/>
    <property type="project" value="UniProtKB-KW"/>
</dbReference>
<sequence length="50" mass="5678">MTQAKLAEIINIRQESLSRIELGRINPSIATLEKISDVLEVPISRLFKKN</sequence>
<dbReference type="EMBL" id="JAFBFH010000005">
    <property type="protein sequence ID" value="MBM7714060.1"/>
    <property type="molecule type" value="Genomic_DNA"/>
</dbReference>
<accession>A0ABS2R3U7</accession>
<dbReference type="InterPro" id="IPR010982">
    <property type="entry name" value="Lambda_DNA-bd_dom_sf"/>
</dbReference>
<dbReference type="PANTHER" id="PTHR46558:SF11">
    <property type="entry name" value="HTH-TYPE TRANSCRIPTIONAL REGULATOR XRE"/>
    <property type="match status" value="1"/>
</dbReference>
<keyword evidence="4" id="KW-1185">Reference proteome</keyword>
<name>A0ABS2R3U7_9BACI</name>
<gene>
    <name evidence="3" type="ORF">JOC94_001032</name>
</gene>
<proteinExistence type="predicted"/>
<evidence type="ECO:0000256" key="1">
    <source>
        <dbReference type="ARBA" id="ARBA00023125"/>
    </source>
</evidence>
<reference evidence="3 4" key="1">
    <citation type="submission" date="2021-01" db="EMBL/GenBank/DDBJ databases">
        <title>Genomic Encyclopedia of Type Strains, Phase IV (KMG-IV): sequencing the most valuable type-strain genomes for metagenomic binning, comparative biology and taxonomic classification.</title>
        <authorList>
            <person name="Goeker M."/>
        </authorList>
    </citation>
    <scope>NUCLEOTIDE SEQUENCE [LARGE SCALE GENOMIC DNA]</scope>
    <source>
        <strain evidence="3 4">DSM 105453</strain>
    </source>
</reference>
<evidence type="ECO:0000313" key="3">
    <source>
        <dbReference type="EMBL" id="MBM7714060.1"/>
    </source>
</evidence>
<dbReference type="CDD" id="cd00093">
    <property type="entry name" value="HTH_XRE"/>
    <property type="match status" value="1"/>
</dbReference>
<organism evidence="3 4">
    <name type="scientific">Siminovitchia thermophila</name>
    <dbReference type="NCBI Taxonomy" id="1245522"/>
    <lineage>
        <taxon>Bacteria</taxon>
        <taxon>Bacillati</taxon>
        <taxon>Bacillota</taxon>
        <taxon>Bacilli</taxon>
        <taxon>Bacillales</taxon>
        <taxon>Bacillaceae</taxon>
        <taxon>Siminovitchia</taxon>
    </lineage>
</organism>